<evidence type="ECO:0000313" key="4">
    <source>
        <dbReference type="Proteomes" id="UP001517376"/>
    </source>
</evidence>
<dbReference type="Gene3D" id="3.30.70.1290">
    <property type="entry name" value="Transposase IS200-like"/>
    <property type="match status" value="1"/>
</dbReference>
<gene>
    <name evidence="3" type="ORF">GU920_00475</name>
</gene>
<evidence type="ECO:0000256" key="1">
    <source>
        <dbReference type="SAM" id="MobiDB-lite"/>
    </source>
</evidence>
<keyword evidence="4" id="KW-1185">Reference proteome</keyword>
<comment type="caution">
    <text evidence="3">The sequence shown here is derived from an EMBL/GenBank/DDBJ whole genome shotgun (WGS) entry which is preliminary data.</text>
</comment>
<sequence>MTSYRRLRISGGSYAFTLCLEERGSTLLLDRIDPLRAAWREAFMAFPATLHAVVILPDHLHVVLTEPEGEVHFSHRWQRLKARFSQGIAERAPPRPSLARKREAGIWQRRFWEHALRDGDAVQQAMAYCRHDPVRHGLVRDAADWPYLTLRDGPARAWPSPPGARVAGPRRMGHPAHGPFGPSP</sequence>
<protein>
    <submittedName>
        <fullName evidence="3">Transposase</fullName>
    </submittedName>
</protein>
<dbReference type="SMART" id="SM01321">
    <property type="entry name" value="Y1_Tnp"/>
    <property type="match status" value="1"/>
</dbReference>
<feature type="region of interest" description="Disordered" evidence="1">
    <location>
        <begin position="156"/>
        <end position="184"/>
    </location>
</feature>
<dbReference type="PANTHER" id="PTHR36966">
    <property type="entry name" value="REP-ASSOCIATED TYROSINE TRANSPOSASE"/>
    <property type="match status" value="1"/>
</dbReference>
<dbReference type="InterPro" id="IPR052715">
    <property type="entry name" value="RAYT_transposase"/>
</dbReference>
<proteinExistence type="predicted"/>
<dbReference type="NCBIfam" id="NF047646">
    <property type="entry name" value="REP_Tyr_transpos"/>
    <property type="match status" value="1"/>
</dbReference>
<dbReference type="InterPro" id="IPR002686">
    <property type="entry name" value="Transposase_17"/>
</dbReference>
<accession>A0ABW9Y0I6</accession>
<dbReference type="PANTHER" id="PTHR36966:SF1">
    <property type="entry name" value="REP-ASSOCIATED TYROSINE TRANSPOSASE"/>
    <property type="match status" value="1"/>
</dbReference>
<dbReference type="RefSeq" id="WP_161764879.1">
    <property type="nucleotide sequence ID" value="NZ_JAAATW010000001.1"/>
</dbReference>
<dbReference type="InterPro" id="IPR036515">
    <property type="entry name" value="Transposase_17_sf"/>
</dbReference>
<name>A0ABW9Y0I6_9RHOB</name>
<reference evidence="4" key="1">
    <citation type="submission" date="2020-01" db="EMBL/GenBank/DDBJ databases">
        <title>Sphingomonas sp. strain CSW-10.</title>
        <authorList>
            <person name="Chen W.-M."/>
        </authorList>
    </citation>
    <scope>NUCLEOTIDE SEQUENCE [LARGE SCALE GENOMIC DNA]</scope>
    <source>
        <strain evidence="4">CCP-1</strain>
    </source>
</reference>
<organism evidence="3 4">
    <name type="scientific">Paragemmobacter ruber</name>
    <dbReference type="NCBI Taxonomy" id="1985673"/>
    <lineage>
        <taxon>Bacteria</taxon>
        <taxon>Pseudomonadati</taxon>
        <taxon>Pseudomonadota</taxon>
        <taxon>Alphaproteobacteria</taxon>
        <taxon>Rhodobacterales</taxon>
        <taxon>Paracoccaceae</taxon>
        <taxon>Paragemmobacter</taxon>
    </lineage>
</organism>
<feature type="domain" description="Transposase IS200-like" evidence="2">
    <location>
        <begin position="9"/>
        <end position="132"/>
    </location>
</feature>
<dbReference type="SUPFAM" id="SSF143422">
    <property type="entry name" value="Transposase IS200-like"/>
    <property type="match status" value="1"/>
</dbReference>
<dbReference type="Proteomes" id="UP001517376">
    <property type="component" value="Unassembled WGS sequence"/>
</dbReference>
<dbReference type="EMBL" id="JAAATW010000001">
    <property type="protein sequence ID" value="NBE06002.1"/>
    <property type="molecule type" value="Genomic_DNA"/>
</dbReference>
<evidence type="ECO:0000259" key="2">
    <source>
        <dbReference type="SMART" id="SM01321"/>
    </source>
</evidence>
<evidence type="ECO:0000313" key="3">
    <source>
        <dbReference type="EMBL" id="NBE06002.1"/>
    </source>
</evidence>